<evidence type="ECO:0000256" key="2">
    <source>
        <dbReference type="ARBA" id="ARBA00005982"/>
    </source>
</evidence>
<dbReference type="PANTHER" id="PTHR11654">
    <property type="entry name" value="OLIGOPEPTIDE TRANSPORTER-RELATED"/>
    <property type="match status" value="1"/>
</dbReference>
<proteinExistence type="inferred from homology"/>
<comment type="subcellular location">
    <subcellularLocation>
        <location evidence="1">Membrane</location>
        <topology evidence="1">Multi-pass membrane protein</topology>
    </subcellularLocation>
</comment>
<keyword evidence="4 7" id="KW-1133">Transmembrane helix</keyword>
<dbReference type="Gene3D" id="1.20.1250.20">
    <property type="entry name" value="MFS general substrate transporter like domains"/>
    <property type="match status" value="1"/>
</dbReference>
<name>A0A8S1ZV57_ARAAE</name>
<dbReference type="GO" id="GO:0022857">
    <property type="term" value="F:transmembrane transporter activity"/>
    <property type="evidence" value="ECO:0007669"/>
    <property type="project" value="InterPro"/>
</dbReference>
<feature type="transmembrane region" description="Helical" evidence="7">
    <location>
        <begin position="412"/>
        <end position="433"/>
    </location>
</feature>
<feature type="transmembrane region" description="Helical" evidence="7">
    <location>
        <begin position="370"/>
        <end position="392"/>
    </location>
</feature>
<dbReference type="CDD" id="cd17415">
    <property type="entry name" value="MFS_NPF3"/>
    <property type="match status" value="1"/>
</dbReference>
<dbReference type="InterPro" id="IPR000109">
    <property type="entry name" value="POT_fam"/>
</dbReference>
<organism evidence="8 9">
    <name type="scientific">Arabidopsis arenosa</name>
    <name type="common">Sand rock-cress</name>
    <name type="synonym">Cardaminopsis arenosa</name>
    <dbReference type="NCBI Taxonomy" id="38785"/>
    <lineage>
        <taxon>Eukaryota</taxon>
        <taxon>Viridiplantae</taxon>
        <taxon>Streptophyta</taxon>
        <taxon>Embryophyta</taxon>
        <taxon>Tracheophyta</taxon>
        <taxon>Spermatophyta</taxon>
        <taxon>Magnoliopsida</taxon>
        <taxon>eudicotyledons</taxon>
        <taxon>Gunneridae</taxon>
        <taxon>Pentapetalae</taxon>
        <taxon>rosids</taxon>
        <taxon>malvids</taxon>
        <taxon>Brassicales</taxon>
        <taxon>Brassicaceae</taxon>
        <taxon>Camelineae</taxon>
        <taxon>Arabidopsis</taxon>
    </lineage>
</organism>
<dbReference type="Pfam" id="PF00854">
    <property type="entry name" value="PTR2"/>
    <property type="match status" value="1"/>
</dbReference>
<reference evidence="8" key="1">
    <citation type="submission" date="2021-01" db="EMBL/GenBank/DDBJ databases">
        <authorList>
            <person name="Bezrukov I."/>
        </authorList>
    </citation>
    <scope>NUCLEOTIDE SEQUENCE</scope>
</reference>
<keyword evidence="5 7" id="KW-0472">Membrane</keyword>
<accession>A0A8S1ZV57</accession>
<dbReference type="InterPro" id="IPR036259">
    <property type="entry name" value="MFS_trans_sf"/>
</dbReference>
<keyword evidence="3 7" id="KW-0812">Transmembrane</keyword>
<dbReference type="AlphaFoldDB" id="A0A8S1ZV57"/>
<evidence type="ECO:0000256" key="5">
    <source>
        <dbReference type="ARBA" id="ARBA00023136"/>
    </source>
</evidence>
<evidence type="ECO:0000256" key="1">
    <source>
        <dbReference type="ARBA" id="ARBA00004141"/>
    </source>
</evidence>
<feature type="transmembrane region" description="Helical" evidence="7">
    <location>
        <begin position="211"/>
        <end position="236"/>
    </location>
</feature>
<comment type="similarity">
    <text evidence="2">Belongs to the major facilitator superfamily. Proton-dependent oligopeptide transporter (POT/PTR) (TC 2.A.17) family.</text>
</comment>
<evidence type="ECO:0008006" key="10">
    <source>
        <dbReference type="Google" id="ProtNLM"/>
    </source>
</evidence>
<dbReference type="SUPFAM" id="SSF103473">
    <property type="entry name" value="MFS general substrate transporter"/>
    <property type="match status" value="1"/>
</dbReference>
<dbReference type="EMBL" id="LR999452">
    <property type="protein sequence ID" value="CAE5963440.1"/>
    <property type="molecule type" value="Genomic_DNA"/>
</dbReference>
<evidence type="ECO:0000256" key="3">
    <source>
        <dbReference type="ARBA" id="ARBA00022692"/>
    </source>
</evidence>
<protein>
    <recommendedName>
        <fullName evidence="10">Major facilitator superfamily protein</fullName>
    </recommendedName>
</protein>
<evidence type="ECO:0000256" key="6">
    <source>
        <dbReference type="SAM" id="MobiDB-lite"/>
    </source>
</evidence>
<evidence type="ECO:0000256" key="7">
    <source>
        <dbReference type="SAM" id="Phobius"/>
    </source>
</evidence>
<feature type="transmembrane region" description="Helical" evidence="7">
    <location>
        <begin position="186"/>
        <end position="205"/>
    </location>
</feature>
<feature type="transmembrane region" description="Helical" evidence="7">
    <location>
        <begin position="542"/>
        <end position="560"/>
    </location>
</feature>
<evidence type="ECO:0000313" key="8">
    <source>
        <dbReference type="EMBL" id="CAE5963440.1"/>
    </source>
</evidence>
<evidence type="ECO:0000256" key="4">
    <source>
        <dbReference type="ARBA" id="ARBA00022989"/>
    </source>
</evidence>
<gene>
    <name evidence="8" type="ORF">AARE701A_LOCUS4918</name>
</gene>
<feature type="region of interest" description="Disordered" evidence="6">
    <location>
        <begin position="1"/>
        <end position="22"/>
    </location>
</feature>
<feature type="transmembrane region" description="Helical" evidence="7">
    <location>
        <begin position="498"/>
        <end position="522"/>
    </location>
</feature>
<keyword evidence="9" id="KW-1185">Reference proteome</keyword>
<dbReference type="GO" id="GO:0016020">
    <property type="term" value="C:membrane"/>
    <property type="evidence" value="ECO:0007669"/>
    <property type="project" value="UniProtKB-SubCell"/>
</dbReference>
<feature type="transmembrane region" description="Helical" evidence="7">
    <location>
        <begin position="141"/>
        <end position="165"/>
    </location>
</feature>
<evidence type="ECO:0000313" key="9">
    <source>
        <dbReference type="Proteomes" id="UP000682877"/>
    </source>
</evidence>
<dbReference type="Proteomes" id="UP000682877">
    <property type="component" value="Chromosome 2"/>
</dbReference>
<sequence length="596" mass="66270">MEEQSMNKISEEEKQLHGRPNRPKGGLITMPFIFANEICEKLAVVGFHANMISYLTTQLHLPLTKAANTLTNFAGTSSLTPLLGAFIADSFAGRFWTITFASIIYQIGMTLLTISAIIPTLRPPPCKGEEVCVVADTAQLSILYVALLLGALGSGGIRPCVVAFGADQFDESDPNQTTKTWNYFNWYYFCMGAAVLLAVTVLVWIQDNVGWGLGLGIPTVAMFLSVIAFVGGFQLYRHLDPAGSPFTRLIQVGVAAFRKRKLRMVSDPSLLYFNDEIDAPISLGGKLTHTKHMSFLDKAAIVTEQDNLKPGQIPNHWRLSTVHRVEELKSVIRMGPIGASGILLITAYAQQGTFSLQQAKTMNRHLTNSFQIPAGSMSVFTTIAMLTTIVFYDRIFVKVARKFTGLERGITFLHRMGIGFVISIIATLVAGFVEIKRKRVAIEHGLLDKPHTIVPISFLWLIPQYGLHGVAEAFMSIGHLEFFYDQAPESMRSTATALFWMAISIGNYVSTLLVTLVHKFSAKPDGSNWLPDNNLNRGRLEYFYWLITVLQAVNLVYYLWCAKIYTYKPVQVHHSKEESSPVKDELQLSNRSLVDA</sequence>
<feature type="transmembrane region" description="Helical" evidence="7">
    <location>
        <begin position="95"/>
        <end position="121"/>
    </location>
</feature>